<proteinExistence type="predicted"/>
<sequence length="241" mass="27236">TFPGSLTRSGTIKNTPSIGSPPMGKRASLLMFEQGLGVSSPSPFFNSNPITQSPNEFDLLGDTDINTKVAIENGEIRALKTQADNLNDAVSEFKLSRANIDTDLANLAIQKNEISTRLSQVRTLYDSEHRSLQEVQANYKIEYESLERAREELAQAERALESLQLERDQLQAGIQKDRDEMQDIKRRMRLAEEKNVSIKAEIERLKTESRKQKGLLDINRMQLTSAEKEKDKALKTLQDLE</sequence>
<feature type="non-terminal residue" evidence="1">
    <location>
        <position position="241"/>
    </location>
</feature>
<keyword evidence="2" id="KW-1185">Reference proteome</keyword>
<protein>
    <submittedName>
        <fullName evidence="1">9929_t:CDS:1</fullName>
    </submittedName>
</protein>
<dbReference type="EMBL" id="CAJVQC010115934">
    <property type="protein sequence ID" value="CAG8836869.1"/>
    <property type="molecule type" value="Genomic_DNA"/>
</dbReference>
<gene>
    <name evidence="1" type="ORF">RPERSI_LOCUS30083</name>
</gene>
<organism evidence="1 2">
    <name type="scientific">Racocetra persica</name>
    <dbReference type="NCBI Taxonomy" id="160502"/>
    <lineage>
        <taxon>Eukaryota</taxon>
        <taxon>Fungi</taxon>
        <taxon>Fungi incertae sedis</taxon>
        <taxon>Mucoromycota</taxon>
        <taxon>Glomeromycotina</taxon>
        <taxon>Glomeromycetes</taxon>
        <taxon>Diversisporales</taxon>
        <taxon>Gigasporaceae</taxon>
        <taxon>Racocetra</taxon>
    </lineage>
</organism>
<dbReference type="Proteomes" id="UP000789920">
    <property type="component" value="Unassembled WGS sequence"/>
</dbReference>
<reference evidence="1" key="1">
    <citation type="submission" date="2021-06" db="EMBL/GenBank/DDBJ databases">
        <authorList>
            <person name="Kallberg Y."/>
            <person name="Tangrot J."/>
            <person name="Rosling A."/>
        </authorList>
    </citation>
    <scope>NUCLEOTIDE SEQUENCE</scope>
    <source>
        <strain evidence="1">MA461A</strain>
    </source>
</reference>
<accession>A0ACA9SEA3</accession>
<evidence type="ECO:0000313" key="1">
    <source>
        <dbReference type="EMBL" id="CAG8836869.1"/>
    </source>
</evidence>
<evidence type="ECO:0000313" key="2">
    <source>
        <dbReference type="Proteomes" id="UP000789920"/>
    </source>
</evidence>
<name>A0ACA9SEA3_9GLOM</name>
<feature type="non-terminal residue" evidence="1">
    <location>
        <position position="1"/>
    </location>
</feature>
<comment type="caution">
    <text evidence="1">The sequence shown here is derived from an EMBL/GenBank/DDBJ whole genome shotgun (WGS) entry which is preliminary data.</text>
</comment>